<dbReference type="KEGG" id="gph:GEMMAAP_16900"/>
<dbReference type="PROSITE" id="PS52016">
    <property type="entry name" value="TONB_DEPENDENT_REC_3"/>
    <property type="match status" value="1"/>
</dbReference>
<gene>
    <name evidence="3" type="ORF">GEMMAAP_16900</name>
</gene>
<keyword evidence="1" id="KW-0472">Membrane</keyword>
<name>A0A143BNK7_9BACT</name>
<comment type="similarity">
    <text evidence="1">Belongs to the TonB-dependent receptor family.</text>
</comment>
<organism evidence="3 4">
    <name type="scientific">Gemmatimonas phototrophica</name>
    <dbReference type="NCBI Taxonomy" id="1379270"/>
    <lineage>
        <taxon>Bacteria</taxon>
        <taxon>Pseudomonadati</taxon>
        <taxon>Gemmatimonadota</taxon>
        <taxon>Gemmatimonadia</taxon>
        <taxon>Gemmatimonadales</taxon>
        <taxon>Gemmatimonadaceae</taxon>
        <taxon>Gemmatimonas</taxon>
    </lineage>
</organism>
<reference evidence="3 4" key="2">
    <citation type="journal article" date="2016" name="Environ. Microbiol. Rep.">
        <title>Metagenomic evidence for the presence of phototrophic Gemmatimonadetes bacteria in diverse environments.</title>
        <authorList>
            <person name="Zeng Y."/>
            <person name="Baumbach J."/>
            <person name="Barbosa E.G."/>
            <person name="Azevedo V."/>
            <person name="Zhang C."/>
            <person name="Koblizek M."/>
        </authorList>
    </citation>
    <scope>NUCLEOTIDE SEQUENCE [LARGE SCALE GENOMIC DNA]</scope>
    <source>
        <strain evidence="3 4">AP64</strain>
    </source>
</reference>
<keyword evidence="2" id="KW-0732">Signal</keyword>
<comment type="subcellular location">
    <subcellularLocation>
        <location evidence="1">Cell outer membrane</location>
        <topology evidence="1">Multi-pass membrane protein</topology>
    </subcellularLocation>
</comment>
<dbReference type="Gene3D" id="2.170.130.10">
    <property type="entry name" value="TonB-dependent receptor, plug domain"/>
    <property type="match status" value="1"/>
</dbReference>
<keyword evidence="1" id="KW-1134">Transmembrane beta strand</keyword>
<proteinExistence type="inferred from homology"/>
<evidence type="ECO:0008006" key="5">
    <source>
        <dbReference type="Google" id="ProtNLM"/>
    </source>
</evidence>
<evidence type="ECO:0000256" key="1">
    <source>
        <dbReference type="PROSITE-ProRule" id="PRU01360"/>
    </source>
</evidence>
<feature type="signal peptide" evidence="2">
    <location>
        <begin position="1"/>
        <end position="18"/>
    </location>
</feature>
<keyword evidence="1" id="KW-0813">Transport</keyword>
<keyword evidence="1" id="KW-0998">Cell outer membrane</keyword>
<dbReference type="GO" id="GO:0009279">
    <property type="term" value="C:cell outer membrane"/>
    <property type="evidence" value="ECO:0007669"/>
    <property type="project" value="UniProtKB-SubCell"/>
</dbReference>
<dbReference type="EMBL" id="CP011454">
    <property type="protein sequence ID" value="AMW06014.1"/>
    <property type="molecule type" value="Genomic_DNA"/>
</dbReference>
<evidence type="ECO:0000313" key="4">
    <source>
        <dbReference type="Proteomes" id="UP000076404"/>
    </source>
</evidence>
<evidence type="ECO:0000313" key="3">
    <source>
        <dbReference type="EMBL" id="AMW06014.1"/>
    </source>
</evidence>
<protein>
    <recommendedName>
        <fullName evidence="5">TonB-dependent receptor plug domain-containing protein</fullName>
    </recommendedName>
</protein>
<feature type="chain" id="PRO_5007507025" description="TonB-dependent receptor plug domain-containing protein" evidence="2">
    <location>
        <begin position="19"/>
        <end position="133"/>
    </location>
</feature>
<sequence>MLLLVLVLSGCASGGGSAGTSATASMTAAAGPRGSANVIVAAEIPGTGAQNALEVIQQLRPSMLRTRNGSTGEGATGTNIVIYVDGVRAGERMTLTAVPAANIREIRFLSASDATTRFGTGHPVGAILVATKR</sequence>
<evidence type="ECO:0000256" key="2">
    <source>
        <dbReference type="SAM" id="SignalP"/>
    </source>
</evidence>
<dbReference type="InterPro" id="IPR039426">
    <property type="entry name" value="TonB-dep_rcpt-like"/>
</dbReference>
<keyword evidence="4" id="KW-1185">Reference proteome</keyword>
<dbReference type="SUPFAM" id="SSF56935">
    <property type="entry name" value="Porins"/>
    <property type="match status" value="1"/>
</dbReference>
<dbReference type="STRING" id="1379270.GEMMAAP_16900"/>
<keyword evidence="1" id="KW-0812">Transmembrane</keyword>
<accession>A0A143BNK7</accession>
<dbReference type="AlphaFoldDB" id="A0A143BNK7"/>
<dbReference type="eggNOG" id="ENOG502ZI6I">
    <property type="taxonomic scope" value="Bacteria"/>
</dbReference>
<dbReference type="InterPro" id="IPR037066">
    <property type="entry name" value="Plug_dom_sf"/>
</dbReference>
<dbReference type="Proteomes" id="UP000076404">
    <property type="component" value="Chromosome"/>
</dbReference>
<reference evidence="3 4" key="1">
    <citation type="journal article" date="2014" name="Proc. Natl. Acad. Sci. U.S.A.">
        <title>Functional type 2 photosynthetic reaction centers found in the rare bacterial phylum Gemmatimonadetes.</title>
        <authorList>
            <person name="Zeng Y."/>
            <person name="Feng F."/>
            <person name="Medova H."/>
            <person name="Dean J."/>
            <person name="Koblizek M."/>
        </authorList>
    </citation>
    <scope>NUCLEOTIDE SEQUENCE [LARGE SCALE GENOMIC DNA]</scope>
    <source>
        <strain evidence="3 4">AP64</strain>
    </source>
</reference>